<evidence type="ECO:0000313" key="3">
    <source>
        <dbReference type="EMBL" id="GAA2629759.1"/>
    </source>
</evidence>
<keyword evidence="1" id="KW-0418">Kinase</keyword>
<dbReference type="Proteomes" id="UP001501509">
    <property type="component" value="Unassembled WGS sequence"/>
</dbReference>
<keyword evidence="1" id="KW-0723">Serine/threonine-protein kinase</keyword>
<keyword evidence="4" id="KW-1185">Reference proteome</keyword>
<dbReference type="InterPro" id="IPR050267">
    <property type="entry name" value="Anti-sigma-factor_SerPK"/>
</dbReference>
<dbReference type="PANTHER" id="PTHR35526">
    <property type="entry name" value="ANTI-SIGMA-F FACTOR RSBW-RELATED"/>
    <property type="match status" value="1"/>
</dbReference>
<dbReference type="Pfam" id="PF13581">
    <property type="entry name" value="HATPase_c_2"/>
    <property type="match status" value="1"/>
</dbReference>
<evidence type="ECO:0000313" key="4">
    <source>
        <dbReference type="Proteomes" id="UP001501509"/>
    </source>
</evidence>
<feature type="domain" description="Histidine kinase/HSP90-like ATPase" evidence="2">
    <location>
        <begin position="10"/>
        <end position="119"/>
    </location>
</feature>
<dbReference type="PANTHER" id="PTHR35526:SF3">
    <property type="entry name" value="ANTI-SIGMA-F FACTOR RSBW"/>
    <property type="match status" value="1"/>
</dbReference>
<keyword evidence="1" id="KW-0808">Transferase</keyword>
<accession>A0ABN3QM53</accession>
<dbReference type="InterPro" id="IPR036890">
    <property type="entry name" value="HATPase_C_sf"/>
</dbReference>
<dbReference type="Gene3D" id="3.30.565.10">
    <property type="entry name" value="Histidine kinase-like ATPase, C-terminal domain"/>
    <property type="match status" value="1"/>
</dbReference>
<name>A0ABN3QM53_9ACTN</name>
<organism evidence="3 4">
    <name type="scientific">Actinomadura fulvescens</name>
    <dbReference type="NCBI Taxonomy" id="46160"/>
    <lineage>
        <taxon>Bacteria</taxon>
        <taxon>Bacillati</taxon>
        <taxon>Actinomycetota</taxon>
        <taxon>Actinomycetes</taxon>
        <taxon>Streptosporangiales</taxon>
        <taxon>Thermomonosporaceae</taxon>
        <taxon>Actinomadura</taxon>
    </lineage>
</organism>
<dbReference type="InterPro" id="IPR003594">
    <property type="entry name" value="HATPase_dom"/>
</dbReference>
<gene>
    <name evidence="3" type="ORF">GCM10010411_79330</name>
</gene>
<proteinExistence type="predicted"/>
<reference evidence="3 4" key="1">
    <citation type="journal article" date="2019" name="Int. J. Syst. Evol. Microbiol.">
        <title>The Global Catalogue of Microorganisms (GCM) 10K type strain sequencing project: providing services to taxonomists for standard genome sequencing and annotation.</title>
        <authorList>
            <consortium name="The Broad Institute Genomics Platform"/>
            <consortium name="The Broad Institute Genome Sequencing Center for Infectious Disease"/>
            <person name="Wu L."/>
            <person name="Ma J."/>
        </authorList>
    </citation>
    <scope>NUCLEOTIDE SEQUENCE [LARGE SCALE GENOMIC DNA]</scope>
    <source>
        <strain evidence="3 4">JCM 6833</strain>
    </source>
</reference>
<comment type="caution">
    <text evidence="3">The sequence shown here is derived from an EMBL/GenBank/DDBJ whole genome shotgun (WGS) entry which is preliminary data.</text>
</comment>
<sequence>MSEPHEITIKADAEQLREARAFVGAVFESWHLDSYLGKIIVSELVGNVVRHTDVDKMIVRVYLADAGPVVEVEDGSPQFPVVRPMEPESLSGRGLAMIKLLAAEVGWNACAGGGKCVYAVLR</sequence>
<dbReference type="CDD" id="cd16936">
    <property type="entry name" value="HATPase_RsbW-like"/>
    <property type="match status" value="1"/>
</dbReference>
<protein>
    <recommendedName>
        <fullName evidence="2">Histidine kinase/HSP90-like ATPase domain-containing protein</fullName>
    </recommendedName>
</protein>
<evidence type="ECO:0000256" key="1">
    <source>
        <dbReference type="ARBA" id="ARBA00022527"/>
    </source>
</evidence>
<dbReference type="RefSeq" id="WP_344547650.1">
    <property type="nucleotide sequence ID" value="NZ_BAAATD010000014.1"/>
</dbReference>
<evidence type="ECO:0000259" key="2">
    <source>
        <dbReference type="Pfam" id="PF13581"/>
    </source>
</evidence>
<dbReference type="EMBL" id="BAAATD010000014">
    <property type="protein sequence ID" value="GAA2629759.1"/>
    <property type="molecule type" value="Genomic_DNA"/>
</dbReference>
<dbReference type="SUPFAM" id="SSF55874">
    <property type="entry name" value="ATPase domain of HSP90 chaperone/DNA topoisomerase II/histidine kinase"/>
    <property type="match status" value="1"/>
</dbReference>